<dbReference type="Pfam" id="PF17111">
    <property type="entry name" value="PigL_N"/>
    <property type="match status" value="1"/>
</dbReference>
<protein>
    <recommendedName>
        <fullName evidence="2">Azaphilone pigments biosynthesis cluster protein L N-terminal domain-containing protein</fullName>
    </recommendedName>
</protein>
<keyword evidence="4" id="KW-1185">Reference proteome</keyword>
<evidence type="ECO:0000256" key="1">
    <source>
        <dbReference type="SAM" id="Coils"/>
    </source>
</evidence>
<keyword evidence="1" id="KW-0175">Coiled coil</keyword>
<gene>
    <name evidence="3" type="ORF">B0J13DRAFT_641217</name>
</gene>
<evidence type="ECO:0000259" key="2">
    <source>
        <dbReference type="Pfam" id="PF17111"/>
    </source>
</evidence>
<reference evidence="3" key="1">
    <citation type="journal article" date="2021" name="Nat. Commun.">
        <title>Genetic determinants of endophytism in the Arabidopsis root mycobiome.</title>
        <authorList>
            <person name="Mesny F."/>
            <person name="Miyauchi S."/>
            <person name="Thiergart T."/>
            <person name="Pickel B."/>
            <person name="Atanasova L."/>
            <person name="Karlsson M."/>
            <person name="Huettel B."/>
            <person name="Barry K.W."/>
            <person name="Haridas S."/>
            <person name="Chen C."/>
            <person name="Bauer D."/>
            <person name="Andreopoulos W."/>
            <person name="Pangilinan J."/>
            <person name="LaButti K."/>
            <person name="Riley R."/>
            <person name="Lipzen A."/>
            <person name="Clum A."/>
            <person name="Drula E."/>
            <person name="Henrissat B."/>
            <person name="Kohler A."/>
            <person name="Grigoriev I.V."/>
            <person name="Martin F.M."/>
            <person name="Hacquard S."/>
        </authorList>
    </citation>
    <scope>NUCLEOTIDE SEQUENCE</scope>
    <source>
        <strain evidence="3">MPI-CAGE-AT-0021</strain>
    </source>
</reference>
<organism evidence="3 4">
    <name type="scientific">Dactylonectria estremocensis</name>
    <dbReference type="NCBI Taxonomy" id="1079267"/>
    <lineage>
        <taxon>Eukaryota</taxon>
        <taxon>Fungi</taxon>
        <taxon>Dikarya</taxon>
        <taxon>Ascomycota</taxon>
        <taxon>Pezizomycotina</taxon>
        <taxon>Sordariomycetes</taxon>
        <taxon>Hypocreomycetidae</taxon>
        <taxon>Hypocreales</taxon>
        <taxon>Nectriaceae</taxon>
        <taxon>Dactylonectria</taxon>
    </lineage>
</organism>
<dbReference type="OrthoDB" id="270167at2759"/>
<sequence length="695" mass="79446">MAAAQPQPRLIRSLIFSQLSTCIPFSLIILMDPKSLAFGVVSLAMQLVQTATTIQKLIAIYKSAAKELASLSEKLEDIEVICHSLEVALTASEQAPKPWDAILLKKLHKTMADCRDNIVLLHELISKITSGPARKRNPISTMGAMFLQYRGKIRQYNEDLDSSLQSLHLQMTTNLLYVNAKLNRKGYRPELIKPSHSQEAEYWRQGWFSLFCLQKTKIRKISTNFCGSDLVTREDLSFLAGSPLLGLYVKLSIQRGSIRPLSISIQFPHILEMYLGSSSTGKRLEIAMLLNDLGEFQKLLGEKLLSLDTMVTWDEKHADWDYSLFGLATACSAYDICRFLTQQVPEIPHQNHMSPNRTMVSIRGPAVDMRAAYDFIGIRGGCLTLLEFETLVNDVYDADYISECICASKNYISTDWEPFNLVVFNCVLEEFQKRDERADKIYDWNGWAKILADAISNGLDVHRPCRPLIRSPNKAYSAIFHIIDSTDTPNGALVEAEAWVDMLELAGVDIEEYLRVEIDQSASIWIEDFVGWHGLETVYKRQFVVRESKGRRLPCWVEVFPDSHPMREIFVELPHLRQKSSFGRRMVPYLRTREHLASSWKCPTWSPMFPLHDRSSLPSYPVYPPLDRGDLWYSRGVAKLLDFEQAQLAGLDRACDLMESRFERKQAKKRRKAGGMKALKRKGRMPGAWIYEFDY</sequence>
<evidence type="ECO:0000313" key="4">
    <source>
        <dbReference type="Proteomes" id="UP000717696"/>
    </source>
</evidence>
<evidence type="ECO:0000313" key="3">
    <source>
        <dbReference type="EMBL" id="KAH7134631.1"/>
    </source>
</evidence>
<dbReference type="Proteomes" id="UP000717696">
    <property type="component" value="Unassembled WGS sequence"/>
</dbReference>
<accession>A0A9P9ECH4</accession>
<comment type="caution">
    <text evidence="3">The sequence shown here is derived from an EMBL/GenBank/DDBJ whole genome shotgun (WGS) entry which is preliminary data.</text>
</comment>
<dbReference type="EMBL" id="JAGMUU010000017">
    <property type="protein sequence ID" value="KAH7134631.1"/>
    <property type="molecule type" value="Genomic_DNA"/>
</dbReference>
<feature type="domain" description="Azaphilone pigments biosynthesis cluster protein L N-terminal" evidence="2">
    <location>
        <begin position="31"/>
        <end position="163"/>
    </location>
</feature>
<dbReference type="AlphaFoldDB" id="A0A9P9ECH4"/>
<name>A0A9P9ECH4_9HYPO</name>
<proteinExistence type="predicted"/>
<dbReference type="InterPro" id="IPR031348">
    <property type="entry name" value="PigL_N"/>
</dbReference>
<feature type="coiled-coil region" evidence="1">
    <location>
        <begin position="54"/>
        <end position="81"/>
    </location>
</feature>